<keyword evidence="6 7" id="KW-0472">Membrane</keyword>
<dbReference type="Pfam" id="PF00528">
    <property type="entry name" value="BPD_transp_1"/>
    <property type="match status" value="1"/>
</dbReference>
<reference evidence="9" key="1">
    <citation type="submission" date="2018-02" db="EMBL/GenBank/DDBJ databases">
        <authorList>
            <person name="Kim S.-K."/>
            <person name="Jung H.-I."/>
            <person name="Lee S.-W."/>
        </authorList>
    </citation>
    <scope>NUCLEOTIDE SEQUENCE</scope>
    <source>
        <strain evidence="9">SK3146</strain>
    </source>
</reference>
<dbReference type="Gene3D" id="1.10.3720.10">
    <property type="entry name" value="MetI-like"/>
    <property type="match status" value="1"/>
</dbReference>
<evidence type="ECO:0000259" key="8">
    <source>
        <dbReference type="Pfam" id="PF00528"/>
    </source>
</evidence>
<evidence type="ECO:0000256" key="5">
    <source>
        <dbReference type="ARBA" id="ARBA00022989"/>
    </source>
</evidence>
<comment type="subcellular location">
    <subcellularLocation>
        <location evidence="1">Cell membrane</location>
        <topology evidence="1">Multi-pass membrane protein</topology>
    </subcellularLocation>
</comment>
<evidence type="ECO:0000256" key="2">
    <source>
        <dbReference type="ARBA" id="ARBA00022448"/>
    </source>
</evidence>
<feature type="transmembrane region" description="Helical" evidence="7">
    <location>
        <begin position="274"/>
        <end position="293"/>
    </location>
</feature>
<sequence length="306" mass="34855">MEPNQFFYKIRMLYSKHQIILFIIPALIYYVIFRYKPLYFVQIAFRDFRITRPLEKSPWVGFEHFVTLFSSTDFQQALVNTLIISFYKILFGFPAPIVLALMLNALRNAMFKRISQSILYLPHFISWSVLGGIIYSLLSVHDGLVNEIVKWFGFEPIYFVGDKAYFRGILVASEIWKTMGWGTILYLAALTRIDVSLYEAARVDGASRSQQLWHITLPGISTTIVVLFIINIGHLLDVGFEQIMVMSNPMVTSVADIIDTYVFRVGLQEGKHSLATAAGLFKTLVAAVLVYSADRLAKVIGQRGII</sequence>
<feature type="transmembrane region" description="Helical" evidence="7">
    <location>
        <begin position="12"/>
        <end position="32"/>
    </location>
</feature>
<keyword evidence="5 7" id="KW-1133">Transmembrane helix</keyword>
<feature type="transmembrane region" description="Helical" evidence="7">
    <location>
        <begin position="212"/>
        <end position="236"/>
    </location>
</feature>
<keyword evidence="3" id="KW-1003">Cell membrane</keyword>
<reference evidence="9" key="2">
    <citation type="journal article" date="2021" name="J Anim Sci Technol">
        <title>Complete genome sequence of Paenibacillus konkukensis sp. nov. SK3146 as a potential probiotic strain.</title>
        <authorList>
            <person name="Jung H.I."/>
            <person name="Park S."/>
            <person name="Niu K.M."/>
            <person name="Lee S.W."/>
            <person name="Kothari D."/>
            <person name="Yi K.J."/>
            <person name="Kim S.K."/>
        </authorList>
    </citation>
    <scope>NUCLEOTIDE SEQUENCE</scope>
    <source>
        <strain evidence="9">SK3146</strain>
    </source>
</reference>
<dbReference type="EMBL" id="CP027059">
    <property type="protein sequence ID" value="UQZ81065.1"/>
    <property type="molecule type" value="Genomic_DNA"/>
</dbReference>
<dbReference type="Proteomes" id="UP001057134">
    <property type="component" value="Chromosome"/>
</dbReference>
<dbReference type="SUPFAM" id="SSF161098">
    <property type="entry name" value="MetI-like"/>
    <property type="match status" value="1"/>
</dbReference>
<dbReference type="PANTHER" id="PTHR43227">
    <property type="entry name" value="BLL4140 PROTEIN"/>
    <property type="match status" value="1"/>
</dbReference>
<feature type="transmembrane region" description="Helical" evidence="7">
    <location>
        <begin position="118"/>
        <end position="138"/>
    </location>
</feature>
<dbReference type="PANTHER" id="PTHR43227:SF11">
    <property type="entry name" value="BLL4140 PROTEIN"/>
    <property type="match status" value="1"/>
</dbReference>
<evidence type="ECO:0000256" key="4">
    <source>
        <dbReference type="ARBA" id="ARBA00022692"/>
    </source>
</evidence>
<dbReference type="CDD" id="cd06261">
    <property type="entry name" value="TM_PBP2"/>
    <property type="match status" value="1"/>
</dbReference>
<keyword evidence="2" id="KW-0813">Transport</keyword>
<evidence type="ECO:0000313" key="10">
    <source>
        <dbReference type="Proteomes" id="UP001057134"/>
    </source>
</evidence>
<evidence type="ECO:0000256" key="7">
    <source>
        <dbReference type="SAM" id="Phobius"/>
    </source>
</evidence>
<keyword evidence="4 7" id="KW-0812">Transmembrane</keyword>
<evidence type="ECO:0000256" key="3">
    <source>
        <dbReference type="ARBA" id="ARBA00022475"/>
    </source>
</evidence>
<evidence type="ECO:0000256" key="6">
    <source>
        <dbReference type="ARBA" id="ARBA00023136"/>
    </source>
</evidence>
<organism evidence="9 10">
    <name type="scientific">Paenibacillus konkukensis</name>
    <dbReference type="NCBI Taxonomy" id="2020716"/>
    <lineage>
        <taxon>Bacteria</taxon>
        <taxon>Bacillati</taxon>
        <taxon>Bacillota</taxon>
        <taxon>Bacilli</taxon>
        <taxon>Bacillales</taxon>
        <taxon>Paenibacillaceae</taxon>
        <taxon>Paenibacillus</taxon>
    </lineage>
</organism>
<dbReference type="InterPro" id="IPR000515">
    <property type="entry name" value="MetI-like"/>
</dbReference>
<gene>
    <name evidence="9" type="primary">yteP_5</name>
    <name evidence="9" type="ORF">SK3146_00221</name>
</gene>
<feature type="transmembrane region" description="Helical" evidence="7">
    <location>
        <begin position="179"/>
        <end position="200"/>
    </location>
</feature>
<protein>
    <submittedName>
        <fullName evidence="9">Multiple-sugar transport system permease YteP</fullName>
    </submittedName>
</protein>
<proteinExistence type="predicted"/>
<keyword evidence="10" id="KW-1185">Reference proteome</keyword>
<feature type="domain" description="ABC transmembrane type-1" evidence="8">
    <location>
        <begin position="92"/>
        <end position="303"/>
    </location>
</feature>
<dbReference type="InterPro" id="IPR035906">
    <property type="entry name" value="MetI-like_sf"/>
</dbReference>
<dbReference type="InterPro" id="IPR050809">
    <property type="entry name" value="UgpAE/MalFG_permease"/>
</dbReference>
<evidence type="ECO:0000256" key="1">
    <source>
        <dbReference type="ARBA" id="ARBA00004651"/>
    </source>
</evidence>
<feature type="transmembrane region" description="Helical" evidence="7">
    <location>
        <begin position="86"/>
        <end position="106"/>
    </location>
</feature>
<accession>A0ABY4RG80</accession>
<evidence type="ECO:0000313" key="9">
    <source>
        <dbReference type="EMBL" id="UQZ81065.1"/>
    </source>
</evidence>
<name>A0ABY4RG80_9BACL</name>